<dbReference type="AlphaFoldDB" id="A0A9P7Q3M8"/>
<keyword evidence="2" id="KW-0812">Transmembrane</keyword>
<feature type="transmembrane region" description="Helical" evidence="2">
    <location>
        <begin position="70"/>
        <end position="97"/>
    </location>
</feature>
<evidence type="ECO:0000313" key="4">
    <source>
        <dbReference type="Proteomes" id="UP000732380"/>
    </source>
</evidence>
<sequence length="270" mass="29581">MTGRAELDPLLCVKYARFASHLDRWHFKVIYFTLFIANLFLLFLGSFLYTKGQDVIERLSNNAQMRAKALRIYILLSVACVLMSATVVIIEAFALLALQFCDGEDLMSLYWSTWTMLQVGSLIALLGIVLALLFSHRDRKHPPWALALGTPVLVIAGILHLIHDCSKKRIKGLRASGPQDSPDDEQGPPISQALSSLSNTIQTSDGNDKCSAIHADFVGFTIQGGPIVRFAQPVPAMPEGELIGCDASGRSTFAFPRGVVQFDAQKDGSN</sequence>
<feature type="transmembrane region" description="Helical" evidence="2">
    <location>
        <begin position="109"/>
        <end position="132"/>
    </location>
</feature>
<evidence type="ECO:0000256" key="2">
    <source>
        <dbReference type="SAM" id="Phobius"/>
    </source>
</evidence>
<keyword evidence="4" id="KW-1185">Reference proteome</keyword>
<feature type="transmembrane region" description="Helical" evidence="2">
    <location>
        <begin position="144"/>
        <end position="162"/>
    </location>
</feature>
<evidence type="ECO:0000313" key="3">
    <source>
        <dbReference type="EMBL" id="KAG6119857.1"/>
    </source>
</evidence>
<gene>
    <name evidence="3" type="ORF">E4U13_007210</name>
</gene>
<proteinExistence type="predicted"/>
<accession>A0A9P7Q3M8</accession>
<feature type="region of interest" description="Disordered" evidence="1">
    <location>
        <begin position="173"/>
        <end position="192"/>
    </location>
</feature>
<feature type="transmembrane region" description="Helical" evidence="2">
    <location>
        <begin position="29"/>
        <end position="49"/>
    </location>
</feature>
<comment type="caution">
    <text evidence="3">The sequence shown here is derived from an EMBL/GenBank/DDBJ whole genome shotgun (WGS) entry which is preliminary data.</text>
</comment>
<protein>
    <submittedName>
        <fullName evidence="3">Uncharacterized protein</fullName>
    </submittedName>
</protein>
<keyword evidence="2" id="KW-0472">Membrane</keyword>
<keyword evidence="2" id="KW-1133">Transmembrane helix</keyword>
<name>A0A9P7Q3M8_9HYPO</name>
<reference evidence="3 4" key="1">
    <citation type="journal article" date="2020" name="bioRxiv">
        <title>Whole genome comparisons of ergot fungi reveals the divergence and evolution of species within the genus Claviceps are the result of varying mechanisms driving genome evolution and host range expansion.</title>
        <authorList>
            <person name="Wyka S.A."/>
            <person name="Mondo S.J."/>
            <person name="Liu M."/>
            <person name="Dettman J."/>
            <person name="Nalam V."/>
            <person name="Broders K.D."/>
        </authorList>
    </citation>
    <scope>NUCLEOTIDE SEQUENCE [LARGE SCALE GENOMIC DNA]</scope>
    <source>
        <strain evidence="3 4">LM576</strain>
    </source>
</reference>
<dbReference type="Proteomes" id="UP000732380">
    <property type="component" value="Unassembled WGS sequence"/>
</dbReference>
<evidence type="ECO:0000256" key="1">
    <source>
        <dbReference type="SAM" id="MobiDB-lite"/>
    </source>
</evidence>
<dbReference type="EMBL" id="SRQM01000069">
    <property type="protein sequence ID" value="KAG6119857.1"/>
    <property type="molecule type" value="Genomic_DNA"/>
</dbReference>
<organism evidence="3 4">
    <name type="scientific">Claviceps humidiphila</name>
    <dbReference type="NCBI Taxonomy" id="1294629"/>
    <lineage>
        <taxon>Eukaryota</taxon>
        <taxon>Fungi</taxon>
        <taxon>Dikarya</taxon>
        <taxon>Ascomycota</taxon>
        <taxon>Pezizomycotina</taxon>
        <taxon>Sordariomycetes</taxon>
        <taxon>Hypocreomycetidae</taxon>
        <taxon>Hypocreales</taxon>
        <taxon>Clavicipitaceae</taxon>
        <taxon>Claviceps</taxon>
    </lineage>
</organism>